<accession>A0A8E5HXI1</accession>
<dbReference type="InterPro" id="IPR029033">
    <property type="entry name" value="His_PPase_superfam"/>
</dbReference>
<dbReference type="CDD" id="cd07061">
    <property type="entry name" value="HP_HAP_like"/>
    <property type="match status" value="1"/>
</dbReference>
<keyword evidence="4" id="KW-1185">Reference proteome</keyword>
<feature type="chain" id="PRO_5034097105" evidence="2">
    <location>
        <begin position="21"/>
        <end position="542"/>
    </location>
</feature>
<dbReference type="Proteomes" id="UP000027002">
    <property type="component" value="Chromosome 7"/>
</dbReference>
<evidence type="ECO:0000313" key="4">
    <source>
        <dbReference type="Proteomes" id="UP000027002"/>
    </source>
</evidence>
<keyword evidence="1" id="KW-0378">Hydrolase</keyword>
<protein>
    <submittedName>
        <fullName evidence="3">Uncharacterized protein</fullName>
    </submittedName>
</protein>
<dbReference type="EMBL" id="CP072759">
    <property type="protein sequence ID" value="QUC23455.1"/>
    <property type="molecule type" value="Genomic_DNA"/>
</dbReference>
<keyword evidence="2" id="KW-0732">Signal</keyword>
<dbReference type="KEGG" id="uvi:66068473"/>
<dbReference type="AlphaFoldDB" id="A0A8E5HXI1"/>
<reference evidence="3" key="1">
    <citation type="submission" date="2020-03" db="EMBL/GenBank/DDBJ databases">
        <title>A mixture of massive structural variations and highly conserved coding sequences in Ustilaginoidea virens genome.</title>
        <authorList>
            <person name="Zhang K."/>
            <person name="Zhao Z."/>
            <person name="Zhang Z."/>
            <person name="Li Y."/>
            <person name="Hsiang T."/>
            <person name="Sun W."/>
        </authorList>
    </citation>
    <scope>NUCLEOTIDE SEQUENCE</scope>
    <source>
        <strain evidence="3">UV-8b</strain>
    </source>
</reference>
<dbReference type="PANTHER" id="PTHR20963">
    <property type="entry name" value="MULTIPLE INOSITOL POLYPHOSPHATE PHOSPHATASE-RELATED"/>
    <property type="match status" value="1"/>
</dbReference>
<feature type="signal peptide" evidence="2">
    <location>
        <begin position="1"/>
        <end position="20"/>
    </location>
</feature>
<proteinExistence type="predicted"/>
<dbReference type="InterPro" id="IPR000560">
    <property type="entry name" value="His_Pase_clade-2"/>
</dbReference>
<dbReference type="GO" id="GO:0003993">
    <property type="term" value="F:acid phosphatase activity"/>
    <property type="evidence" value="ECO:0007669"/>
    <property type="project" value="TreeGrafter"/>
</dbReference>
<dbReference type="PANTHER" id="PTHR20963:SF43">
    <property type="entry name" value="PUTATIVE (AFU_ORTHOLOGUE AFUA_7G01240)-RELATED"/>
    <property type="match status" value="1"/>
</dbReference>
<dbReference type="GeneID" id="66068473"/>
<dbReference type="OrthoDB" id="6509975at2759"/>
<dbReference type="Gene3D" id="3.40.50.1240">
    <property type="entry name" value="Phosphoglycerate mutase-like"/>
    <property type="match status" value="1"/>
</dbReference>
<dbReference type="SUPFAM" id="SSF53254">
    <property type="entry name" value="Phosphoglycerate mutase-like"/>
    <property type="match status" value="1"/>
</dbReference>
<organism evidence="3 4">
    <name type="scientific">Ustilaginoidea virens</name>
    <name type="common">Rice false smut fungus</name>
    <name type="synonym">Villosiclava virens</name>
    <dbReference type="NCBI Taxonomy" id="1159556"/>
    <lineage>
        <taxon>Eukaryota</taxon>
        <taxon>Fungi</taxon>
        <taxon>Dikarya</taxon>
        <taxon>Ascomycota</taxon>
        <taxon>Pezizomycotina</taxon>
        <taxon>Sordariomycetes</taxon>
        <taxon>Hypocreomycetidae</taxon>
        <taxon>Hypocreales</taxon>
        <taxon>Clavicipitaceae</taxon>
        <taxon>Ustilaginoidea</taxon>
    </lineage>
</organism>
<dbReference type="RefSeq" id="XP_043001128.1">
    <property type="nucleotide sequence ID" value="XM_043145193.1"/>
</dbReference>
<name>A0A8E5HXI1_USTVR</name>
<dbReference type="Pfam" id="PF00328">
    <property type="entry name" value="His_Phos_2"/>
    <property type="match status" value="1"/>
</dbReference>
<evidence type="ECO:0000256" key="2">
    <source>
        <dbReference type="SAM" id="SignalP"/>
    </source>
</evidence>
<sequence>MHSSCYRLALLAAAVAQSAATVVTDIPSIYRLWGELSIYADNADNAFGVQYVGLPDGCQVETVSTLQRHAQRFPDSIDGAVTRAFARKVANLTTQSNQGQVFRGPLEFLNSYTYILNDTGLLTGIGAGTEFAAGVSFWNRYGRTLFNASAAQLQYSPVFASNGSSRPRMTLRTTGQSRIENSQINWALGFFGPSFNSTPDPSLTLWQAPFNVTIIPEGGTENNTLASYDSCFNDNNADNGNIAASHQDAYKKIYLRAAVHRLQAYVPSGFQIEYNDVYAMQMTCAYEYAFIGMSEFCSLFTAEEWAGFENVLDIQYYYLYSYGNPTGRAQGIGYLQEMLARINHEYITSSNSSVNSTLDSNPSDFPLGQQLYADFSHDDIIISVLTAMSLDYFKDPPTLHKFPPSSNNHFTLSHLTPFGANLITEIIGCAESDPKPVEQSRVAYSPSQYGYDASNSSHKFVRMRLNNGILPLATIRGGKCGNATSGRLDGLCELGNFIESQQDAYRLSNYDYVCFGNYTIVNSTAAIDYDGTFEQGKNYTAL</sequence>
<evidence type="ECO:0000256" key="1">
    <source>
        <dbReference type="ARBA" id="ARBA00022801"/>
    </source>
</evidence>
<evidence type="ECO:0000313" key="3">
    <source>
        <dbReference type="EMBL" id="QUC23455.1"/>
    </source>
</evidence>
<gene>
    <name evidence="3" type="ORF">UV8b_07696</name>
</gene>